<proteinExistence type="predicted"/>
<evidence type="ECO:0000313" key="2">
    <source>
        <dbReference type="Proteomes" id="UP000472580"/>
    </source>
</evidence>
<accession>A0A6L6YDV3</accession>
<gene>
    <name evidence="1" type="ORF">E5987_00275</name>
</gene>
<name>A0A6L6YDV3_9BURK</name>
<organism evidence="1 2">
    <name type="scientific">Parasutterella muris</name>
    <dbReference type="NCBI Taxonomy" id="2565572"/>
    <lineage>
        <taxon>Bacteria</taxon>
        <taxon>Pseudomonadati</taxon>
        <taxon>Pseudomonadota</taxon>
        <taxon>Betaproteobacteria</taxon>
        <taxon>Burkholderiales</taxon>
        <taxon>Sutterellaceae</taxon>
        <taxon>Parasutterella</taxon>
    </lineage>
</organism>
<dbReference type="Proteomes" id="UP000472580">
    <property type="component" value="Unassembled WGS sequence"/>
</dbReference>
<comment type="caution">
    <text evidence="1">The sequence shown here is derived from an EMBL/GenBank/DDBJ whole genome shotgun (WGS) entry which is preliminary data.</text>
</comment>
<keyword evidence="2" id="KW-1185">Reference proteome</keyword>
<dbReference type="AlphaFoldDB" id="A0A6L6YDV3"/>
<dbReference type="EMBL" id="WSRP01000001">
    <property type="protein sequence ID" value="MVX55647.1"/>
    <property type="molecule type" value="Genomic_DNA"/>
</dbReference>
<evidence type="ECO:0000313" key="1">
    <source>
        <dbReference type="EMBL" id="MVX55647.1"/>
    </source>
</evidence>
<dbReference type="OrthoDB" id="9172533at2"/>
<reference evidence="1 2" key="1">
    <citation type="submission" date="2019-12" db="EMBL/GenBank/DDBJ databases">
        <title>Microbes associate with the intestines of laboratory mice.</title>
        <authorList>
            <person name="Navarre W."/>
            <person name="Wong E."/>
        </authorList>
    </citation>
    <scope>NUCLEOTIDE SEQUENCE [LARGE SCALE GENOMIC DNA]</scope>
    <source>
        <strain evidence="1 2">NM82_D38</strain>
    </source>
</reference>
<sequence length="197" mass="23090">MMPSNKKPRKAYKPRTVKNPGVFYSRKNIDRVKEIITDIMLVVEITLPRGLATDDHMHQIQDLLNWGGLMLVDRRWPGQESEVREFQADHYCALHAYSRIVKRKREGKTHGYTGTAEELNVLRDVCWQIAELLREGMEHSPLRTLKEFLAAKQIVEEDHARREALGIPHGVQETDKDRVGRLMRQKHFNKKEKRNDN</sequence>
<protein>
    <submittedName>
        <fullName evidence="1">Uncharacterized protein</fullName>
    </submittedName>
</protein>
<dbReference type="RefSeq" id="WP_160334083.1">
    <property type="nucleotide sequence ID" value="NZ_WSRP01000001.1"/>
</dbReference>